<evidence type="ECO:0000256" key="1">
    <source>
        <dbReference type="ARBA" id="ARBA00023157"/>
    </source>
</evidence>
<dbReference type="Gene3D" id="2.10.25.10">
    <property type="entry name" value="Laminin"/>
    <property type="match status" value="2"/>
</dbReference>
<reference evidence="5 6" key="1">
    <citation type="journal article" date="2020" name="G3 (Bethesda)">
        <title>Draft Genome of the Common Snapping Turtle, Chelydra serpentina, a Model for Phenotypic Plasticity in Reptiles.</title>
        <authorList>
            <person name="Das D."/>
            <person name="Singh S.K."/>
            <person name="Bierstedt J."/>
            <person name="Erickson A."/>
            <person name="Galli G.L.J."/>
            <person name="Crossley D.A. 2nd"/>
            <person name="Rhen T."/>
        </authorList>
    </citation>
    <scope>NUCLEOTIDE SEQUENCE [LARGE SCALE GENOMIC DNA]</scope>
    <source>
        <strain evidence="5">KW</strain>
    </source>
</reference>
<feature type="disulfide bond" evidence="2">
    <location>
        <begin position="18"/>
        <end position="27"/>
    </location>
</feature>
<dbReference type="GO" id="GO:0007399">
    <property type="term" value="P:nervous system development"/>
    <property type="evidence" value="ECO:0007669"/>
    <property type="project" value="UniProtKB-ARBA"/>
</dbReference>
<feature type="domain" description="EGF-like" evidence="4">
    <location>
        <begin position="1"/>
        <end position="28"/>
    </location>
</feature>
<feature type="domain" description="CTCK" evidence="3">
    <location>
        <begin position="74"/>
        <end position="149"/>
    </location>
</feature>
<keyword evidence="6" id="KW-1185">Reference proteome</keyword>
<dbReference type="PROSITE" id="PS01186">
    <property type="entry name" value="EGF_2"/>
    <property type="match status" value="2"/>
</dbReference>
<gene>
    <name evidence="5" type="primary">SLIT1</name>
    <name evidence="5" type="ORF">G0U57_021257</name>
</gene>
<accession>A0A8T1S2Y9</accession>
<dbReference type="PROSITE" id="PS01185">
    <property type="entry name" value="CTCK_1"/>
    <property type="match status" value="1"/>
</dbReference>
<comment type="caution">
    <text evidence="5">The sequence shown here is derived from an EMBL/GenBank/DDBJ whole genome shotgun (WGS) entry which is preliminary data.</text>
</comment>
<dbReference type="SMART" id="SM00181">
    <property type="entry name" value="EGF"/>
    <property type="match status" value="2"/>
</dbReference>
<feature type="domain" description="EGF-like" evidence="4">
    <location>
        <begin position="33"/>
        <end position="69"/>
    </location>
</feature>
<evidence type="ECO:0000256" key="2">
    <source>
        <dbReference type="PROSITE-ProRule" id="PRU00076"/>
    </source>
</evidence>
<evidence type="ECO:0000313" key="6">
    <source>
        <dbReference type="Proteomes" id="UP000765507"/>
    </source>
</evidence>
<evidence type="ECO:0000259" key="4">
    <source>
        <dbReference type="PROSITE" id="PS50026"/>
    </source>
</evidence>
<proteinExistence type="predicted"/>
<keyword evidence="2" id="KW-0245">EGF-like domain</keyword>
<dbReference type="EMBL" id="JAHGAV010000947">
    <property type="protein sequence ID" value="KAG6923210.1"/>
    <property type="molecule type" value="Genomic_DNA"/>
</dbReference>
<dbReference type="OrthoDB" id="283575at2759"/>
<protein>
    <submittedName>
        <fullName evidence="5">Slit guidance ligand 1</fullName>
    </submittedName>
</protein>
<dbReference type="SMART" id="SM00041">
    <property type="entry name" value="CT"/>
    <property type="match status" value="1"/>
</dbReference>
<evidence type="ECO:0000259" key="3">
    <source>
        <dbReference type="PROSITE" id="PS01225"/>
    </source>
</evidence>
<dbReference type="Proteomes" id="UP000765507">
    <property type="component" value="Unassembled WGS sequence"/>
</dbReference>
<keyword evidence="1 2" id="KW-1015">Disulfide bond</keyword>
<dbReference type="Pfam" id="PF00008">
    <property type="entry name" value="EGF"/>
    <property type="match status" value="1"/>
</dbReference>
<comment type="caution">
    <text evidence="2">Lacks conserved residue(s) required for the propagation of feature annotation.</text>
</comment>
<dbReference type="PROSITE" id="PS01225">
    <property type="entry name" value="CTCK_2"/>
    <property type="match status" value="1"/>
</dbReference>
<dbReference type="SUPFAM" id="SSF57196">
    <property type="entry name" value="EGF/Laminin"/>
    <property type="match status" value="1"/>
</dbReference>
<feature type="disulfide bond" evidence="2">
    <location>
        <begin position="59"/>
        <end position="68"/>
    </location>
</feature>
<feature type="non-terminal residue" evidence="5">
    <location>
        <position position="1"/>
    </location>
</feature>
<feature type="disulfide bond" evidence="2">
    <location>
        <begin position="37"/>
        <end position="47"/>
    </location>
</feature>
<dbReference type="PROSITE" id="PS00022">
    <property type="entry name" value="EGF_1"/>
    <property type="match status" value="2"/>
</dbReference>
<dbReference type="InterPro" id="IPR000742">
    <property type="entry name" value="EGF"/>
</dbReference>
<sequence length="149" mass="16214">CVHGDCVPLDALSYSCQCRDGYRGALCTQPGELHSPCASLPCEHGHCRISARGEPSCECQSGYTGQRCDQESACRGEPVRDHPQVQRGYALCQSTRPVAWVECRGACPGRGCCTGLRRKRRKVTFECSDGSSFVEEVEKASKCGCARCM</sequence>
<name>A0A8T1S2Y9_CHESE</name>
<dbReference type="PROSITE" id="PS50026">
    <property type="entry name" value="EGF_3"/>
    <property type="match status" value="2"/>
</dbReference>
<dbReference type="InterPro" id="IPR006207">
    <property type="entry name" value="Cys_knot_C"/>
</dbReference>
<evidence type="ECO:0000313" key="5">
    <source>
        <dbReference type="EMBL" id="KAG6923210.1"/>
    </source>
</evidence>
<dbReference type="AlphaFoldDB" id="A0A8T1S2Y9"/>
<organism evidence="5 6">
    <name type="scientific">Chelydra serpentina</name>
    <name type="common">Snapping turtle</name>
    <name type="synonym">Testudo serpentina</name>
    <dbReference type="NCBI Taxonomy" id="8475"/>
    <lineage>
        <taxon>Eukaryota</taxon>
        <taxon>Metazoa</taxon>
        <taxon>Chordata</taxon>
        <taxon>Craniata</taxon>
        <taxon>Vertebrata</taxon>
        <taxon>Euteleostomi</taxon>
        <taxon>Archelosauria</taxon>
        <taxon>Testudinata</taxon>
        <taxon>Testudines</taxon>
        <taxon>Cryptodira</taxon>
        <taxon>Durocryptodira</taxon>
        <taxon>Americhelydia</taxon>
        <taxon>Chelydroidea</taxon>
        <taxon>Chelydridae</taxon>
        <taxon>Chelydra</taxon>
    </lineage>
</organism>